<dbReference type="InterPro" id="IPR051681">
    <property type="entry name" value="Ser/Thr_Kinases-Pseudokinases"/>
</dbReference>
<keyword evidence="2" id="KW-0547">Nucleotide-binding</keyword>
<feature type="domain" description="Protein kinase" evidence="5">
    <location>
        <begin position="73"/>
        <end position="346"/>
    </location>
</feature>
<evidence type="ECO:0000259" key="5">
    <source>
        <dbReference type="PROSITE" id="PS50011"/>
    </source>
</evidence>
<name>A0A916E0V1_9GLOM</name>
<reference evidence="6" key="1">
    <citation type="submission" date="2020-05" db="EMBL/GenBank/DDBJ databases">
        <authorList>
            <person name="Rincon C."/>
            <person name="Sanders R I."/>
            <person name="Robbins C."/>
            <person name="Chaturvedi A."/>
        </authorList>
    </citation>
    <scope>NUCLEOTIDE SEQUENCE</scope>
    <source>
        <strain evidence="6">CHB12</strain>
    </source>
</reference>
<dbReference type="PANTHER" id="PTHR44329">
    <property type="entry name" value="SERINE/THREONINE-PROTEIN KINASE TNNI3K-RELATED"/>
    <property type="match status" value="1"/>
</dbReference>
<dbReference type="EMBL" id="CAGKOT010000005">
    <property type="protein sequence ID" value="CAB5339020.1"/>
    <property type="molecule type" value="Genomic_DNA"/>
</dbReference>
<keyword evidence="4" id="KW-0067">ATP-binding</keyword>
<dbReference type="AlphaFoldDB" id="A0A916E0V1"/>
<evidence type="ECO:0000256" key="3">
    <source>
        <dbReference type="ARBA" id="ARBA00022777"/>
    </source>
</evidence>
<keyword evidence="3" id="KW-0418">Kinase</keyword>
<sequence length="397" mass="45379">MDLEGTFGNCSDCKRQRSATAWCKECGIAFLKENFRYWTSESSTIDEFIRHTTQLNANESTDYLEWIDYDQFDLVRNVNKRGAFSSIYSATWIEGPRWKLDEQADVWTRSGPIKVILKRLDNSQYMSQEFVNQLYRYHKCLQNEALADYFGMTKDPTSCYMFVMKYFENGNLYSYLEESMGILCWKDIMDMLWSISTSLNAIHKLGLVHGHLHGGNVLVESKANSIDAKIADTGLHGHVDKQISSKQIYGVIPFVAPEIFGGNIPTKESDVYSFGMIMWMLSAGARPFCDRPHDSQLIQEICSGLRPSVVSRTPPVFARLMLECLNSDPSDRPTAFQIYESLRNLVSDLSNQIDDAEIPFVNLEKLSLKSSSCHEGAIYFSRLFDSINIKYSNIEKI</sequence>
<dbReference type="Pfam" id="PF07714">
    <property type="entry name" value="PK_Tyr_Ser-Thr"/>
    <property type="match status" value="1"/>
</dbReference>
<evidence type="ECO:0000256" key="1">
    <source>
        <dbReference type="ARBA" id="ARBA00022679"/>
    </source>
</evidence>
<proteinExistence type="predicted"/>
<keyword evidence="1" id="KW-0808">Transferase</keyword>
<dbReference type="InterPro" id="IPR000719">
    <property type="entry name" value="Prot_kinase_dom"/>
</dbReference>
<evidence type="ECO:0000256" key="2">
    <source>
        <dbReference type="ARBA" id="ARBA00022741"/>
    </source>
</evidence>
<protein>
    <recommendedName>
        <fullName evidence="5">Protein kinase domain-containing protein</fullName>
    </recommendedName>
</protein>
<dbReference type="InterPro" id="IPR001245">
    <property type="entry name" value="Ser-Thr/Tyr_kinase_cat_dom"/>
</dbReference>
<comment type="caution">
    <text evidence="6">The sequence shown here is derived from an EMBL/GenBank/DDBJ whole genome shotgun (WGS) entry which is preliminary data.</text>
</comment>
<evidence type="ECO:0000313" key="7">
    <source>
        <dbReference type="Proteomes" id="UP000684084"/>
    </source>
</evidence>
<gene>
    <name evidence="6" type="ORF">CHRIB12_LOCUS3487</name>
</gene>
<dbReference type="PROSITE" id="PS50011">
    <property type="entry name" value="PROTEIN_KINASE_DOM"/>
    <property type="match status" value="1"/>
</dbReference>
<dbReference type="GO" id="GO:0004674">
    <property type="term" value="F:protein serine/threonine kinase activity"/>
    <property type="evidence" value="ECO:0007669"/>
    <property type="project" value="TreeGrafter"/>
</dbReference>
<evidence type="ECO:0000256" key="4">
    <source>
        <dbReference type="ARBA" id="ARBA00022840"/>
    </source>
</evidence>
<dbReference type="GO" id="GO:0005524">
    <property type="term" value="F:ATP binding"/>
    <property type="evidence" value="ECO:0007669"/>
    <property type="project" value="UniProtKB-KW"/>
</dbReference>
<evidence type="ECO:0000313" key="6">
    <source>
        <dbReference type="EMBL" id="CAB5339020.1"/>
    </source>
</evidence>
<dbReference type="Proteomes" id="UP000684084">
    <property type="component" value="Unassembled WGS sequence"/>
</dbReference>
<accession>A0A916E0V1</accession>
<dbReference type="OrthoDB" id="2317029at2759"/>
<dbReference type="PANTHER" id="PTHR44329:SF288">
    <property type="entry name" value="MITOGEN-ACTIVATED PROTEIN KINASE KINASE KINASE 20"/>
    <property type="match status" value="1"/>
</dbReference>
<organism evidence="6 7">
    <name type="scientific">Rhizophagus irregularis</name>
    <dbReference type="NCBI Taxonomy" id="588596"/>
    <lineage>
        <taxon>Eukaryota</taxon>
        <taxon>Fungi</taxon>
        <taxon>Fungi incertae sedis</taxon>
        <taxon>Mucoromycota</taxon>
        <taxon>Glomeromycotina</taxon>
        <taxon>Glomeromycetes</taxon>
        <taxon>Glomerales</taxon>
        <taxon>Glomeraceae</taxon>
        <taxon>Rhizophagus</taxon>
    </lineage>
</organism>
<dbReference type="VEuPathDB" id="FungiDB:RhiirFUN_024907"/>